<evidence type="ECO:0000256" key="1">
    <source>
        <dbReference type="SAM" id="Phobius"/>
    </source>
</evidence>
<gene>
    <name evidence="2" type="ORF">HNP37_001034</name>
</gene>
<name>A0A7W7IV49_9FLAO</name>
<keyword evidence="3" id="KW-1185">Reference proteome</keyword>
<accession>A0A7W7IV49</accession>
<dbReference type="Proteomes" id="UP000561681">
    <property type="component" value="Unassembled WGS sequence"/>
</dbReference>
<keyword evidence="1" id="KW-1133">Transmembrane helix</keyword>
<dbReference type="AlphaFoldDB" id="A0A7W7IV49"/>
<evidence type="ECO:0000313" key="2">
    <source>
        <dbReference type="EMBL" id="MBB4800995.1"/>
    </source>
</evidence>
<comment type="caution">
    <text evidence="2">The sequence shown here is derived from an EMBL/GenBank/DDBJ whole genome shotgun (WGS) entry which is preliminary data.</text>
</comment>
<feature type="transmembrane region" description="Helical" evidence="1">
    <location>
        <begin position="20"/>
        <end position="42"/>
    </location>
</feature>
<protein>
    <submittedName>
        <fullName evidence="2">Uncharacterized protein</fullName>
    </submittedName>
</protein>
<keyword evidence="1" id="KW-0472">Membrane</keyword>
<sequence length="45" mass="5563">MEKLAIIIQDYKHKKNASNIFFFFKFQKIIIFVRINLFFLVYCKT</sequence>
<keyword evidence="1" id="KW-0812">Transmembrane</keyword>
<reference evidence="2 3" key="1">
    <citation type="submission" date="2020-08" db="EMBL/GenBank/DDBJ databases">
        <title>Functional genomics of gut bacteria from endangered species of beetles.</title>
        <authorList>
            <person name="Carlos-Shanley C."/>
        </authorList>
    </citation>
    <scope>NUCLEOTIDE SEQUENCE [LARGE SCALE GENOMIC DNA]</scope>
    <source>
        <strain evidence="2 3">S00142</strain>
    </source>
</reference>
<proteinExistence type="predicted"/>
<organism evidence="2 3">
    <name type="scientific">Flavobacterium nitrogenifigens</name>
    <dbReference type="NCBI Taxonomy" id="1617283"/>
    <lineage>
        <taxon>Bacteria</taxon>
        <taxon>Pseudomonadati</taxon>
        <taxon>Bacteroidota</taxon>
        <taxon>Flavobacteriia</taxon>
        <taxon>Flavobacteriales</taxon>
        <taxon>Flavobacteriaceae</taxon>
        <taxon>Flavobacterium</taxon>
    </lineage>
</organism>
<dbReference type="EMBL" id="JACHLD010000001">
    <property type="protein sequence ID" value="MBB4800995.1"/>
    <property type="molecule type" value="Genomic_DNA"/>
</dbReference>
<evidence type="ECO:0000313" key="3">
    <source>
        <dbReference type="Proteomes" id="UP000561681"/>
    </source>
</evidence>